<name>A0ABQ5DRM5_9ASTR</name>
<dbReference type="Proteomes" id="UP001151760">
    <property type="component" value="Unassembled WGS sequence"/>
</dbReference>
<protein>
    <submittedName>
        <fullName evidence="1">Uncharacterized protein</fullName>
    </submittedName>
</protein>
<organism evidence="1 2">
    <name type="scientific">Tanacetum coccineum</name>
    <dbReference type="NCBI Taxonomy" id="301880"/>
    <lineage>
        <taxon>Eukaryota</taxon>
        <taxon>Viridiplantae</taxon>
        <taxon>Streptophyta</taxon>
        <taxon>Embryophyta</taxon>
        <taxon>Tracheophyta</taxon>
        <taxon>Spermatophyta</taxon>
        <taxon>Magnoliopsida</taxon>
        <taxon>eudicotyledons</taxon>
        <taxon>Gunneridae</taxon>
        <taxon>Pentapetalae</taxon>
        <taxon>asterids</taxon>
        <taxon>campanulids</taxon>
        <taxon>Asterales</taxon>
        <taxon>Asteraceae</taxon>
        <taxon>Asteroideae</taxon>
        <taxon>Anthemideae</taxon>
        <taxon>Anthemidinae</taxon>
        <taxon>Tanacetum</taxon>
    </lineage>
</organism>
<accession>A0ABQ5DRM5</accession>
<gene>
    <name evidence="1" type="ORF">Tco_0941700</name>
</gene>
<evidence type="ECO:0000313" key="2">
    <source>
        <dbReference type="Proteomes" id="UP001151760"/>
    </source>
</evidence>
<sequence>MEITLSLSPITPLDVHHNSPSIFHPSLVQDVSSNEENKDGEKVVEKQVGNVQTSLTLSSAEHEIQSMVDVPIHQEDPIVQRTTLIHTFILMVTEKTTSTPSPPITQAQVQMCSTSAVGPHRTEGSYKDGDGDTWFQQSQVHSHMLIPDNIILKLKRFKKDYYISFQDKERYEHAGPKVTSLQVKKRSQDDDKRFNLADDLKDAQDQNLSCK</sequence>
<comment type="caution">
    <text evidence="1">The sequence shown here is derived from an EMBL/GenBank/DDBJ whole genome shotgun (WGS) entry which is preliminary data.</text>
</comment>
<evidence type="ECO:0000313" key="1">
    <source>
        <dbReference type="EMBL" id="GJT41835.1"/>
    </source>
</evidence>
<proteinExistence type="predicted"/>
<reference evidence="1" key="1">
    <citation type="journal article" date="2022" name="Int. J. Mol. Sci.">
        <title>Draft Genome of Tanacetum Coccineum: Genomic Comparison of Closely Related Tanacetum-Family Plants.</title>
        <authorList>
            <person name="Yamashiro T."/>
            <person name="Shiraishi A."/>
            <person name="Nakayama K."/>
            <person name="Satake H."/>
        </authorList>
    </citation>
    <scope>NUCLEOTIDE SEQUENCE</scope>
</reference>
<reference evidence="1" key="2">
    <citation type="submission" date="2022-01" db="EMBL/GenBank/DDBJ databases">
        <authorList>
            <person name="Yamashiro T."/>
            <person name="Shiraishi A."/>
            <person name="Satake H."/>
            <person name="Nakayama K."/>
        </authorList>
    </citation>
    <scope>NUCLEOTIDE SEQUENCE</scope>
</reference>
<keyword evidence="2" id="KW-1185">Reference proteome</keyword>
<dbReference type="EMBL" id="BQNB010015593">
    <property type="protein sequence ID" value="GJT41835.1"/>
    <property type="molecule type" value="Genomic_DNA"/>
</dbReference>